<sequence length="465" mass="45481">MIKSALGSAAGAAAGAIGNSIFSDLASWWASAYKAILDAFSSSFLHAGEVSLGDYLHSPLVAVEVGVGMVLAAAGVIWAGARTGWTRSGEPVARALTGLVKAVVGTALFGTVAIALLAVADQLTQEIMTATSGSVSTFANRLGAYATMQGVGSTGLVFLFSLVGVLVTALLWVEMLIRAAGLIVVTVTAPIGAGGLVLETTSHWWRRLCSAELALIVIKPVIALVLGIGFEAFAAGQGIEGALVGLMILAAAAFAWPTVARLFAFFSAEVASVGLAGALGLAGGAAAVAASGPWAQGQPYWKTIENVGARASSPIESALGGIGSGGVEVDPEYRNGGGPSGSSPASAGMSLASAVTGAGSSGATRSGAPDGSGSSAGVSGGASALGASSVAGAGLSVAKWAAEAPGRAMGHAGDLAGVNGSPRGSELLEPPAAPPTRLAPPPGPGPVELWPGPSEPPVEPPKEES</sequence>
<feature type="compositionally biased region" description="Pro residues" evidence="1">
    <location>
        <begin position="431"/>
        <end position="445"/>
    </location>
</feature>
<feature type="compositionally biased region" description="Low complexity" evidence="1">
    <location>
        <begin position="341"/>
        <end position="383"/>
    </location>
</feature>
<dbReference type="EMBL" id="JBHLYQ010000010">
    <property type="protein sequence ID" value="MFC0080950.1"/>
    <property type="molecule type" value="Genomic_DNA"/>
</dbReference>
<feature type="transmembrane region" description="Helical" evidence="2">
    <location>
        <begin position="204"/>
        <end position="230"/>
    </location>
</feature>
<feature type="transmembrane region" description="Helical" evidence="2">
    <location>
        <begin position="270"/>
        <end position="290"/>
    </location>
</feature>
<reference evidence="3 4" key="1">
    <citation type="submission" date="2024-09" db="EMBL/GenBank/DDBJ databases">
        <authorList>
            <person name="Sun Q."/>
            <person name="Mori K."/>
        </authorList>
    </citation>
    <scope>NUCLEOTIDE SEQUENCE [LARGE SCALE GENOMIC DNA]</scope>
    <source>
        <strain evidence="3 4">JCM 15389</strain>
    </source>
</reference>
<keyword evidence="2" id="KW-0812">Transmembrane</keyword>
<evidence type="ECO:0000256" key="1">
    <source>
        <dbReference type="SAM" id="MobiDB-lite"/>
    </source>
</evidence>
<keyword evidence="4" id="KW-1185">Reference proteome</keyword>
<gene>
    <name evidence="3" type="ORF">ACFFRE_02100</name>
</gene>
<feature type="region of interest" description="Disordered" evidence="1">
    <location>
        <begin position="409"/>
        <end position="465"/>
    </location>
</feature>
<evidence type="ECO:0000256" key="2">
    <source>
        <dbReference type="SAM" id="Phobius"/>
    </source>
</evidence>
<dbReference type="Proteomes" id="UP001589788">
    <property type="component" value="Unassembled WGS sequence"/>
</dbReference>
<feature type="transmembrane region" description="Helical" evidence="2">
    <location>
        <begin position="99"/>
        <end position="120"/>
    </location>
</feature>
<accession>A0ABV6BZU4</accession>
<organism evidence="3 4">
    <name type="scientific">Aciditerrimonas ferrireducens</name>
    <dbReference type="NCBI Taxonomy" id="667306"/>
    <lineage>
        <taxon>Bacteria</taxon>
        <taxon>Bacillati</taxon>
        <taxon>Actinomycetota</taxon>
        <taxon>Acidimicrobiia</taxon>
        <taxon>Acidimicrobiales</taxon>
        <taxon>Acidimicrobiaceae</taxon>
        <taxon>Aciditerrimonas</taxon>
    </lineage>
</organism>
<dbReference type="Pfam" id="PF19597">
    <property type="entry name" value="TrbL_4"/>
    <property type="match status" value="1"/>
</dbReference>
<feature type="region of interest" description="Disordered" evidence="1">
    <location>
        <begin position="329"/>
        <end position="383"/>
    </location>
</feature>
<evidence type="ECO:0000313" key="4">
    <source>
        <dbReference type="Proteomes" id="UP001589788"/>
    </source>
</evidence>
<name>A0ABV6BZU4_9ACTN</name>
<dbReference type="PRINTS" id="PR00173">
    <property type="entry name" value="EDTRNSPORT"/>
</dbReference>
<keyword evidence="2" id="KW-0472">Membrane</keyword>
<dbReference type="InterPro" id="IPR046084">
    <property type="entry name" value="TrbL_4"/>
</dbReference>
<feature type="transmembrane region" description="Helical" evidence="2">
    <location>
        <begin position="56"/>
        <end position="78"/>
    </location>
</feature>
<feature type="transmembrane region" description="Helical" evidence="2">
    <location>
        <begin position="242"/>
        <end position="264"/>
    </location>
</feature>
<evidence type="ECO:0000313" key="3">
    <source>
        <dbReference type="EMBL" id="MFC0080950.1"/>
    </source>
</evidence>
<feature type="transmembrane region" description="Helical" evidence="2">
    <location>
        <begin position="180"/>
        <end position="198"/>
    </location>
</feature>
<feature type="transmembrane region" description="Helical" evidence="2">
    <location>
        <begin position="151"/>
        <end position="173"/>
    </location>
</feature>
<keyword evidence="2" id="KW-1133">Transmembrane helix</keyword>
<dbReference type="RefSeq" id="WP_377787699.1">
    <property type="nucleotide sequence ID" value="NZ_JBHLYQ010000010.1"/>
</dbReference>
<comment type="caution">
    <text evidence="3">The sequence shown here is derived from an EMBL/GenBank/DDBJ whole genome shotgun (WGS) entry which is preliminary data.</text>
</comment>
<proteinExistence type="predicted"/>
<protein>
    <submittedName>
        <fullName evidence="3">Conjugal transfer protein TrbL family protein</fullName>
    </submittedName>
</protein>